<protein>
    <submittedName>
        <fullName evidence="1">Uncharacterized protein</fullName>
    </submittedName>
</protein>
<evidence type="ECO:0000313" key="2">
    <source>
        <dbReference type="Proteomes" id="UP000217784"/>
    </source>
</evidence>
<dbReference type="EMBL" id="LMVM01000040">
    <property type="protein sequence ID" value="PAV03162.1"/>
    <property type="molecule type" value="Genomic_DNA"/>
</dbReference>
<sequence>MSKYMDSLNAYLKKPNETYLICKGLVDHIDVQHIMELTKEYEETKENGDLVNQKYYLEIIFSEVEKLSPEMKDKLSKALCILSLELTILLLNDHQYQDAIDRLELTKNMSGYANLETIGKCSLNRLLSYSKLLLGLSDESKDLILEAKELNQKLIKNAGKITSGELKKEILDDKQIIEAWEKDNIKTTIEFEIPFPLIVTDEPIEFEYDDVKHIIEIELFESPVSPIPSKGCFAEIVEDKYGLAIRSKVKLTSFRYVNPYEIIELKILAQDKKTSKAILETIKVMNFFIERYRVTTNNYWLENIFHKMIPNYKGMVTAGNIKIHTIRNFHSQRIKISLGNPWLSQEKLEELMNNLKKDRLDLWNSLLLDAKDYLLRRNYKEAIYAINGAFENYLMLKAQEILSEAWGNKNAMEYLDGIPDYKYHKLKNCMDEETFNKAVKKDLIAPYVPSTYQILKECNIVRPFPISRKKLNKLVDKIRKKRNEVMHGDNLNEDLEIIVFEAIKSFEDFVKLFD</sequence>
<comment type="caution">
    <text evidence="1">The sequence shown here is derived from an EMBL/GenBank/DDBJ whole genome shotgun (WGS) entry which is preliminary data.</text>
</comment>
<proteinExistence type="predicted"/>
<dbReference type="RefSeq" id="WP_069584026.1">
    <property type="nucleotide sequence ID" value="NZ_LMVM01000040.1"/>
</dbReference>
<gene>
    <name evidence="1" type="ORF">ASJ80_07800</name>
</gene>
<dbReference type="OrthoDB" id="378931at2157"/>
<evidence type="ECO:0000313" key="1">
    <source>
        <dbReference type="EMBL" id="PAV03162.1"/>
    </source>
</evidence>
<reference evidence="1 2" key="1">
    <citation type="journal article" date="2017" name="BMC Genomics">
        <title>Genomic analysis of methanogenic archaea reveals a shift towards energy conservation.</title>
        <authorList>
            <person name="Gilmore S.P."/>
            <person name="Henske J.K."/>
            <person name="Sexton J.A."/>
            <person name="Solomon K.V."/>
            <person name="Seppala S."/>
            <person name="Yoo J.I."/>
            <person name="Huyett L.M."/>
            <person name="Pressman A."/>
            <person name="Cogan J.Z."/>
            <person name="Kivenson V."/>
            <person name="Peng X."/>
            <person name="Tan Y."/>
            <person name="Valentine D.L."/>
            <person name="O'Malley M.A."/>
        </authorList>
    </citation>
    <scope>NUCLEOTIDE SEQUENCE [LARGE SCALE GENOMIC DNA]</scope>
    <source>
        <strain evidence="1 2">M.o.H.</strain>
    </source>
</reference>
<accession>A0A2A2H1A2</accession>
<dbReference type="Proteomes" id="UP000217784">
    <property type="component" value="Unassembled WGS sequence"/>
</dbReference>
<dbReference type="AlphaFoldDB" id="A0A2A2H1A2"/>
<keyword evidence="2" id="KW-1185">Reference proteome</keyword>
<name>A0A2A2H1A2_METBR</name>
<organism evidence="1 2">
    <name type="scientific">Methanobacterium bryantii</name>
    <dbReference type="NCBI Taxonomy" id="2161"/>
    <lineage>
        <taxon>Archaea</taxon>
        <taxon>Methanobacteriati</taxon>
        <taxon>Methanobacteriota</taxon>
        <taxon>Methanomada group</taxon>
        <taxon>Methanobacteria</taxon>
        <taxon>Methanobacteriales</taxon>
        <taxon>Methanobacteriaceae</taxon>
        <taxon>Methanobacterium</taxon>
    </lineage>
</organism>